<dbReference type="Proteomes" id="UP001501469">
    <property type="component" value="Unassembled WGS sequence"/>
</dbReference>
<dbReference type="Gene3D" id="3.90.70.10">
    <property type="entry name" value="Cysteine proteinases"/>
    <property type="match status" value="1"/>
</dbReference>
<keyword evidence="4" id="KW-0378">Hydrolase</keyword>
<reference evidence="13" key="1">
    <citation type="journal article" date="2019" name="Int. J. Syst. Evol. Microbiol.">
        <title>The Global Catalogue of Microorganisms (GCM) 10K type strain sequencing project: providing services to taxonomists for standard genome sequencing and annotation.</title>
        <authorList>
            <consortium name="The Broad Institute Genomics Platform"/>
            <consortium name="The Broad Institute Genome Sequencing Center for Infectious Disease"/>
            <person name="Wu L."/>
            <person name="Ma J."/>
        </authorList>
    </citation>
    <scope>NUCLEOTIDE SEQUENCE [LARGE SCALE GENOMIC DNA]</scope>
    <source>
        <strain evidence="13">JCM 17225</strain>
    </source>
</reference>
<evidence type="ECO:0000259" key="9">
    <source>
        <dbReference type="PROSITE" id="PS50893"/>
    </source>
</evidence>
<dbReference type="Gene3D" id="3.40.50.300">
    <property type="entry name" value="P-loop containing nucleotide triphosphate hydrolases"/>
    <property type="match status" value="1"/>
</dbReference>
<name>A0ABP7UAP1_9BACT</name>
<keyword evidence="6 8" id="KW-1133">Transmembrane helix</keyword>
<feature type="transmembrane region" description="Helical" evidence="8">
    <location>
        <begin position="187"/>
        <end position="208"/>
    </location>
</feature>
<dbReference type="InterPro" id="IPR003593">
    <property type="entry name" value="AAA+_ATPase"/>
</dbReference>
<feature type="transmembrane region" description="Helical" evidence="8">
    <location>
        <begin position="410"/>
        <end position="427"/>
    </location>
</feature>
<dbReference type="InterPro" id="IPR036640">
    <property type="entry name" value="ABC1_TM_sf"/>
</dbReference>
<organism evidence="12 13">
    <name type="scientific">Hymenobacter glaciei</name>
    <dbReference type="NCBI Taxonomy" id="877209"/>
    <lineage>
        <taxon>Bacteria</taxon>
        <taxon>Pseudomonadati</taxon>
        <taxon>Bacteroidota</taxon>
        <taxon>Cytophagia</taxon>
        <taxon>Cytophagales</taxon>
        <taxon>Hymenobacteraceae</taxon>
        <taxon>Hymenobacter</taxon>
    </lineage>
</organism>
<evidence type="ECO:0000256" key="4">
    <source>
        <dbReference type="ARBA" id="ARBA00022801"/>
    </source>
</evidence>
<feature type="domain" description="ABC transmembrane type-1" evidence="10">
    <location>
        <begin position="154"/>
        <end position="433"/>
    </location>
</feature>
<evidence type="ECO:0000256" key="5">
    <source>
        <dbReference type="ARBA" id="ARBA00022840"/>
    </source>
</evidence>
<dbReference type="InterPro" id="IPR039421">
    <property type="entry name" value="Type_1_exporter"/>
</dbReference>
<dbReference type="SUPFAM" id="SSF52540">
    <property type="entry name" value="P-loop containing nucleoside triphosphate hydrolases"/>
    <property type="match status" value="1"/>
</dbReference>
<dbReference type="PROSITE" id="PS50929">
    <property type="entry name" value="ABC_TM1F"/>
    <property type="match status" value="1"/>
</dbReference>
<keyword evidence="13" id="KW-1185">Reference proteome</keyword>
<dbReference type="SUPFAM" id="SSF90123">
    <property type="entry name" value="ABC transporter transmembrane region"/>
    <property type="match status" value="1"/>
</dbReference>
<dbReference type="SMART" id="SM00382">
    <property type="entry name" value="AAA"/>
    <property type="match status" value="1"/>
</dbReference>
<keyword evidence="2 8" id="KW-0812">Transmembrane</keyword>
<comment type="caution">
    <text evidence="12">The sequence shown here is derived from an EMBL/GenBank/DDBJ whole genome shotgun (WGS) entry which is preliminary data.</text>
</comment>
<dbReference type="CDD" id="cd02418">
    <property type="entry name" value="Peptidase_C39B"/>
    <property type="match status" value="1"/>
</dbReference>
<dbReference type="InterPro" id="IPR003439">
    <property type="entry name" value="ABC_transporter-like_ATP-bd"/>
</dbReference>
<dbReference type="Pfam" id="PF00005">
    <property type="entry name" value="ABC_tran"/>
    <property type="match status" value="1"/>
</dbReference>
<feature type="transmembrane region" description="Helical" evidence="8">
    <location>
        <begin position="380"/>
        <end position="398"/>
    </location>
</feature>
<evidence type="ECO:0000256" key="3">
    <source>
        <dbReference type="ARBA" id="ARBA00022741"/>
    </source>
</evidence>
<protein>
    <submittedName>
        <fullName evidence="12">Peptidase domain-containing ABC transporter</fullName>
    </submittedName>
</protein>
<sequence>MDCGAAALASVCLHYKFQIPIARVRQYANTDRKGTNLLGLVEASKKMGFAAKAVKATPAVLPEIQLPAIAHVLAQGKYPHYVVLYKWHAKYVQIMDPEKGELKKLTHADFQKEWTGFLVLLAPDADFKKGIVGTTNAAKLLSLVKPNKASIVQIIVGALLYTVLGIATSIYIGKITDLVIPNNNQSLMNLMSAAMVVLVVVQLIIGLFRSVLSLRIGQILDARLILGYYKQLLQLQQSFFDSMRVGEIISRVNDAVKIRTFINDVAVTLFINIWIVIFSFVLMYSYNWKMALVISSCIPFYGALYLLSNRLNKTKVRALMESSADLGSQLVESITAMETIKQFGLEDYANLKTEEKFISVLTDVYRVGVNNLSFGVTGDAFAKVLTIAVFWLGTYYIFQNEMTPGELFSLYSLIGFFIGPIQALVGSNRQVQEASIAADRLFEIMDLEQVDARQQQFALTPDLLGDIRFEHVGFRYGSRAKVFDDISFTIPLGKVTAIIGVSGSGKSTILGLLQKLYPVGTGKIFVGDCDLQNVSSDSLRKVISIVPQSIVLFAGNILENITIGDPKPDVLKVLKICKQLRIADFIETLPNGYNTYIGENGSTLSEGQRQRIGIARALYKKFDILLMDEATSSLDGFSDSYVQEIIQELQKEHKTVVIITHKLSSIQHADNILVLKDGQLVEQGVHEQLVGAEGYYHSIWKSQT</sequence>
<evidence type="ECO:0000256" key="8">
    <source>
        <dbReference type="SAM" id="Phobius"/>
    </source>
</evidence>
<evidence type="ECO:0000256" key="2">
    <source>
        <dbReference type="ARBA" id="ARBA00022692"/>
    </source>
</evidence>
<feature type="transmembrane region" description="Helical" evidence="8">
    <location>
        <begin position="290"/>
        <end position="307"/>
    </location>
</feature>
<dbReference type="CDD" id="cd18570">
    <property type="entry name" value="ABC_6TM_PCAT1_LagD_like"/>
    <property type="match status" value="1"/>
</dbReference>
<dbReference type="PANTHER" id="PTHR43394">
    <property type="entry name" value="ATP-DEPENDENT PERMEASE MDL1, MITOCHONDRIAL"/>
    <property type="match status" value="1"/>
</dbReference>
<keyword evidence="7 8" id="KW-0472">Membrane</keyword>
<comment type="subcellular location">
    <subcellularLocation>
        <location evidence="1">Cell membrane</location>
        <topology evidence="1">Multi-pass membrane protein</topology>
    </subcellularLocation>
</comment>
<evidence type="ECO:0000313" key="13">
    <source>
        <dbReference type="Proteomes" id="UP001501469"/>
    </source>
</evidence>
<dbReference type="PROSITE" id="PS50990">
    <property type="entry name" value="PEPTIDASE_C39"/>
    <property type="match status" value="1"/>
</dbReference>
<evidence type="ECO:0000259" key="11">
    <source>
        <dbReference type="PROSITE" id="PS50990"/>
    </source>
</evidence>
<feature type="transmembrane region" description="Helical" evidence="8">
    <location>
        <begin position="261"/>
        <end position="284"/>
    </location>
</feature>
<gene>
    <name evidence="12" type="ORF">GCM10022409_26040</name>
</gene>
<feature type="domain" description="Peptidase C39" evidence="11">
    <location>
        <begin position="1"/>
        <end position="121"/>
    </location>
</feature>
<accession>A0ABP7UAP1</accession>
<feature type="domain" description="ABC transporter" evidence="9">
    <location>
        <begin position="467"/>
        <end position="702"/>
    </location>
</feature>
<keyword evidence="5" id="KW-0067">ATP-binding</keyword>
<dbReference type="Gene3D" id="1.20.1560.10">
    <property type="entry name" value="ABC transporter type 1, transmembrane domain"/>
    <property type="match status" value="1"/>
</dbReference>
<dbReference type="InterPro" id="IPR027417">
    <property type="entry name" value="P-loop_NTPase"/>
</dbReference>
<evidence type="ECO:0000259" key="10">
    <source>
        <dbReference type="PROSITE" id="PS50929"/>
    </source>
</evidence>
<dbReference type="EMBL" id="BAABDK010000019">
    <property type="protein sequence ID" value="GAA4039198.1"/>
    <property type="molecule type" value="Genomic_DNA"/>
</dbReference>
<feature type="transmembrane region" description="Helical" evidence="8">
    <location>
        <begin position="149"/>
        <end position="172"/>
    </location>
</feature>
<dbReference type="PANTHER" id="PTHR43394:SF1">
    <property type="entry name" value="ATP-BINDING CASSETTE SUB-FAMILY B MEMBER 10, MITOCHONDRIAL"/>
    <property type="match status" value="1"/>
</dbReference>
<dbReference type="InterPro" id="IPR005074">
    <property type="entry name" value="Peptidase_C39"/>
</dbReference>
<evidence type="ECO:0000256" key="7">
    <source>
        <dbReference type="ARBA" id="ARBA00023136"/>
    </source>
</evidence>
<dbReference type="Pfam" id="PF03412">
    <property type="entry name" value="Peptidase_C39"/>
    <property type="match status" value="1"/>
</dbReference>
<evidence type="ECO:0000256" key="6">
    <source>
        <dbReference type="ARBA" id="ARBA00022989"/>
    </source>
</evidence>
<dbReference type="PROSITE" id="PS50893">
    <property type="entry name" value="ABC_TRANSPORTER_2"/>
    <property type="match status" value="1"/>
</dbReference>
<dbReference type="InterPro" id="IPR011527">
    <property type="entry name" value="ABC1_TM_dom"/>
</dbReference>
<keyword evidence="3" id="KW-0547">Nucleotide-binding</keyword>
<proteinExistence type="predicted"/>
<evidence type="ECO:0000313" key="12">
    <source>
        <dbReference type="EMBL" id="GAA4039198.1"/>
    </source>
</evidence>
<evidence type="ECO:0000256" key="1">
    <source>
        <dbReference type="ARBA" id="ARBA00004651"/>
    </source>
</evidence>
<dbReference type="Pfam" id="PF00664">
    <property type="entry name" value="ABC_membrane"/>
    <property type="match status" value="1"/>
</dbReference>